<protein>
    <submittedName>
        <fullName evidence="11">Eukaryotic translation initiation factor 3 subunit</fullName>
    </submittedName>
</protein>
<dbReference type="EMBL" id="JAAOAN010000160">
    <property type="protein sequence ID" value="KAF5718866.1"/>
    <property type="molecule type" value="Genomic_DNA"/>
</dbReference>
<keyword evidence="6" id="KW-0496">Mitochondrion</keyword>
<dbReference type="SUPFAM" id="SSF48452">
    <property type="entry name" value="TPR-like"/>
    <property type="match status" value="2"/>
</dbReference>
<dbReference type="Proteomes" id="UP000544331">
    <property type="component" value="Unassembled WGS sequence"/>
</dbReference>
<dbReference type="Gene3D" id="3.40.50.300">
    <property type="entry name" value="P-loop containing nucleotide triphosphate hydrolases"/>
    <property type="match status" value="1"/>
</dbReference>
<dbReference type="PANTHER" id="PTHR48182">
    <property type="entry name" value="PROTEIN SERAC1"/>
    <property type="match status" value="1"/>
</dbReference>
<dbReference type="SUPFAM" id="SSF53474">
    <property type="entry name" value="alpha/beta-Hydrolases"/>
    <property type="match status" value="1"/>
</dbReference>
<dbReference type="Pfam" id="PF13181">
    <property type="entry name" value="TPR_8"/>
    <property type="match status" value="2"/>
</dbReference>
<keyword evidence="7" id="KW-0472">Membrane</keyword>
<evidence type="ECO:0000259" key="9">
    <source>
        <dbReference type="Pfam" id="PF05057"/>
    </source>
</evidence>
<keyword evidence="12" id="KW-1185">Reference proteome</keyword>
<evidence type="ECO:0000256" key="1">
    <source>
        <dbReference type="ARBA" id="ARBA00004173"/>
    </source>
</evidence>
<dbReference type="Pfam" id="PF13374">
    <property type="entry name" value="TPR_10"/>
    <property type="match status" value="1"/>
</dbReference>
<dbReference type="Gene3D" id="3.40.50.1820">
    <property type="entry name" value="alpha/beta hydrolase"/>
    <property type="match status" value="1"/>
</dbReference>
<feature type="domain" description="Orc1-like AAA ATPase" evidence="10">
    <location>
        <begin position="185"/>
        <end position="330"/>
    </location>
</feature>
<dbReference type="PROSITE" id="PS50005">
    <property type="entry name" value="TPR"/>
    <property type="match status" value="1"/>
</dbReference>
<evidence type="ECO:0000313" key="11">
    <source>
        <dbReference type="EMBL" id="KAF5718866.1"/>
    </source>
</evidence>
<sequence>MGRVVARVAGLGLAETDHKLLAALELGSVELERIADSFSRMVSERGKGLQVYSFLEGLPLTGLAMAGKVVEPYSAILGDALEGKTTLQKDHTNLGRFISLDDPDFQIVCGVLRRWVVLAGKSNAKHDGIFDGDIQNSRRFDPSKAGVSSPTSTNKGKEVVRPLALPSGRRLDLCIPDVPSRHFGGRLNELSQIRQAFDSEKEQDRPQHIVCLSGLGGVGKTQLALTYLRENLNRYNAVFWVNCSSENQILDHFRQISQSLVDVTAQLCGADVNFKRIALDLGLSQVVSPMTGEIDPRCNGGLLVEAVLNWLQREENRGWIMVFDNVDDLEGVDLPSFFPQTNIGDTLLTSRRPEASQMGIGIEVQCLEPDEARKAFMRYAQLSQTDATIIEDCHTIAAMLGCLPLALAQAGSFVAMTKTSTQDFIKKYHLQRGQLLSYKPAKSLWRYGETVFTTWEVSFEAIAKSDPLAAKLLLVSGYMEPDDIWLGIFQLALDTTGQRAMVWQRFWPRDHIKGYRRKVLSQVLTGRAKGLGTTISKFRDLTWVRQLSIGDNIEKSIHLLANFSIISVNTSGDGFLMHPLVREWCRLRAANDRQNLTVDFLIMMGRVYNNSLNRKARIQWDTASRITRHIPAVIDAIHELSTTAKPSWLATIDLCHALEAIASAADFAFAKFASEEEILYIYQLLLNICVKALERVGRFEEALCHAEQRVTFCKAALGMKHPDTLSAMNDLRKCLESQGSHLENAEAVLRETVRLRLTSSRRPSEIAVPMINLAMLLLDLDKTKFEESKELLETAYGFLNSSDNLVVRLECVGNLAACAIESGDHKMAMRYLDEAISLAESEYGPGSAPALEWKGQRYYCIMADMPFHSTAAVQEIEQEVLSMLTGLKTMRTRSVDRQKILFELGQWYYHIGDTEKAINTFQCLLDEIDAAGETADTINTRANLFNLLGLAYWDSGRLTEAISCYDKCIEVGVRSPKMAAIANRAVAWRDAGQLNLAENTLTSSAIAEPYTSLDFTNLASIYALQGRTTESERLYDRTLEAIQAANLQHTHRYFLTLHSQAILYERCGNYGAALGNLEVAFEGRALALPSSQIVISADKAQYAPLNPEPISLFNTSLSTCSQQQYQGLHNREPLYPPYPPLRIVYKTWLASDNSLCFRVAELTIGSGRNNAFLAMSSEPVQHWKDALTVPTIMQFEMMQDVEGLHVLFDQAGIPCVDIVAVHGLDGHWAKSWRAKNGVFWLQDLLPSTFPCARVYSFSHDSRTRWSDKPLTFDITDHASELIAELVEARLSTNTEKVPILFIGHSLGGLIIKSALTQSYMARAGHLERQKSIQLSTYGILYLGTPHQGSEGVPIGQVVTKVLSAVTHTNPKLLDQIAPKSEWLLDLQSRYNSISQDFETIYFYETHKMQTPIGKMLASPPSQFIVLN</sequence>
<dbReference type="GO" id="GO:0016020">
    <property type="term" value="C:membrane"/>
    <property type="evidence" value="ECO:0007669"/>
    <property type="project" value="UniProtKB-SubCell"/>
</dbReference>
<comment type="similarity">
    <text evidence="4">Belongs to the putative lipase ROG1 family.</text>
</comment>
<keyword evidence="11" id="KW-0396">Initiation factor</keyword>
<reference evidence="11 12" key="1">
    <citation type="submission" date="2020-05" db="EMBL/GenBank/DDBJ databases">
        <title>Identification and distribution of gene clusters putatively required for synthesis of sphingolipid metabolism inhibitors in phylogenetically diverse species of the filamentous fungus Fusarium.</title>
        <authorList>
            <person name="Kim H.-S."/>
            <person name="Busman M."/>
            <person name="Brown D.W."/>
            <person name="Divon H."/>
            <person name="Uhlig S."/>
            <person name="Proctor R.H."/>
        </authorList>
    </citation>
    <scope>NUCLEOTIDE SEQUENCE [LARGE SCALE GENOMIC DNA]</scope>
    <source>
        <strain evidence="11 12">NRRL 66235</strain>
    </source>
</reference>
<accession>A0A8H5YWS7</accession>
<dbReference type="PANTHER" id="PTHR48182:SF2">
    <property type="entry name" value="PROTEIN SERAC1"/>
    <property type="match status" value="1"/>
</dbReference>
<evidence type="ECO:0000256" key="5">
    <source>
        <dbReference type="ARBA" id="ARBA00022824"/>
    </source>
</evidence>
<dbReference type="GO" id="GO:0005783">
    <property type="term" value="C:endoplasmic reticulum"/>
    <property type="evidence" value="ECO:0007669"/>
    <property type="project" value="UniProtKB-SubCell"/>
</dbReference>
<comment type="caution">
    <text evidence="11">The sequence shown here is derived from an EMBL/GenBank/DDBJ whole genome shotgun (WGS) entry which is preliminary data.</text>
</comment>
<evidence type="ECO:0000259" key="10">
    <source>
        <dbReference type="Pfam" id="PF13191"/>
    </source>
</evidence>
<dbReference type="SUPFAM" id="SSF52540">
    <property type="entry name" value="P-loop containing nucleoside triphosphate hydrolases"/>
    <property type="match status" value="1"/>
</dbReference>
<dbReference type="Pfam" id="PF05057">
    <property type="entry name" value="DUF676"/>
    <property type="match status" value="1"/>
</dbReference>
<keyword evidence="8" id="KW-0802">TPR repeat</keyword>
<evidence type="ECO:0000313" key="12">
    <source>
        <dbReference type="Proteomes" id="UP000544331"/>
    </source>
</evidence>
<dbReference type="InterPro" id="IPR041664">
    <property type="entry name" value="AAA_16"/>
</dbReference>
<evidence type="ECO:0000256" key="7">
    <source>
        <dbReference type="ARBA" id="ARBA00023136"/>
    </source>
</evidence>
<dbReference type="InterPro" id="IPR007751">
    <property type="entry name" value="DUF676_lipase-like"/>
</dbReference>
<evidence type="ECO:0000256" key="6">
    <source>
        <dbReference type="ARBA" id="ARBA00023128"/>
    </source>
</evidence>
<dbReference type="SMART" id="SM00028">
    <property type="entry name" value="TPR"/>
    <property type="match status" value="5"/>
</dbReference>
<dbReference type="InterPro" id="IPR029058">
    <property type="entry name" value="AB_hydrolase_fold"/>
</dbReference>
<feature type="repeat" description="TPR" evidence="8">
    <location>
        <begin position="942"/>
        <end position="975"/>
    </location>
</feature>
<dbReference type="GO" id="GO:0005739">
    <property type="term" value="C:mitochondrion"/>
    <property type="evidence" value="ECO:0007669"/>
    <property type="project" value="UniProtKB-SubCell"/>
</dbReference>
<dbReference type="GO" id="GO:0043531">
    <property type="term" value="F:ADP binding"/>
    <property type="evidence" value="ECO:0007669"/>
    <property type="project" value="InterPro"/>
</dbReference>
<evidence type="ECO:0000256" key="8">
    <source>
        <dbReference type="PROSITE-ProRule" id="PRU00339"/>
    </source>
</evidence>
<dbReference type="InterPro" id="IPR011990">
    <property type="entry name" value="TPR-like_helical_dom_sf"/>
</dbReference>
<evidence type="ECO:0000256" key="4">
    <source>
        <dbReference type="ARBA" id="ARBA00007920"/>
    </source>
</evidence>
<comment type="subcellular location">
    <subcellularLocation>
        <location evidence="2">Endoplasmic reticulum</location>
    </subcellularLocation>
    <subcellularLocation>
        <location evidence="3">Membrane</location>
    </subcellularLocation>
    <subcellularLocation>
        <location evidence="1">Mitochondrion</location>
    </subcellularLocation>
</comment>
<dbReference type="Gene3D" id="1.25.40.10">
    <property type="entry name" value="Tetratricopeptide repeat domain"/>
    <property type="match status" value="3"/>
</dbReference>
<dbReference type="GO" id="GO:0003743">
    <property type="term" value="F:translation initiation factor activity"/>
    <property type="evidence" value="ECO:0007669"/>
    <property type="project" value="UniProtKB-KW"/>
</dbReference>
<evidence type="ECO:0000256" key="3">
    <source>
        <dbReference type="ARBA" id="ARBA00004370"/>
    </source>
</evidence>
<organism evidence="11 12">
    <name type="scientific">Fusarium mundagurra</name>
    <dbReference type="NCBI Taxonomy" id="1567541"/>
    <lineage>
        <taxon>Eukaryota</taxon>
        <taxon>Fungi</taxon>
        <taxon>Dikarya</taxon>
        <taxon>Ascomycota</taxon>
        <taxon>Pezizomycotina</taxon>
        <taxon>Sordariomycetes</taxon>
        <taxon>Hypocreomycetidae</taxon>
        <taxon>Hypocreales</taxon>
        <taxon>Nectriaceae</taxon>
        <taxon>Fusarium</taxon>
        <taxon>Fusarium fujikuroi species complex</taxon>
    </lineage>
</organism>
<keyword evidence="5" id="KW-0256">Endoplasmic reticulum</keyword>
<proteinExistence type="inferred from homology"/>
<name>A0A8H5YWS7_9HYPO</name>
<dbReference type="OrthoDB" id="7464126at2759"/>
<keyword evidence="11" id="KW-0648">Protein biosynthesis</keyword>
<dbReference type="InterPro" id="IPR027417">
    <property type="entry name" value="P-loop_NTPase"/>
</dbReference>
<dbReference type="InterPro" id="IPR052374">
    <property type="entry name" value="SERAC1"/>
</dbReference>
<dbReference type="InterPro" id="IPR019734">
    <property type="entry name" value="TPR_rpt"/>
</dbReference>
<gene>
    <name evidence="11" type="ORF">FMUND_5034</name>
</gene>
<evidence type="ECO:0000256" key="2">
    <source>
        <dbReference type="ARBA" id="ARBA00004240"/>
    </source>
</evidence>
<dbReference type="Pfam" id="PF13191">
    <property type="entry name" value="AAA_16"/>
    <property type="match status" value="1"/>
</dbReference>
<feature type="domain" description="DUF676" evidence="9">
    <location>
        <begin position="1219"/>
        <end position="1359"/>
    </location>
</feature>